<dbReference type="SUPFAM" id="SSF57424">
    <property type="entry name" value="LDL receptor-like module"/>
    <property type="match status" value="1"/>
</dbReference>
<dbReference type="InterPro" id="IPR006202">
    <property type="entry name" value="Neur_chan_lig-bd"/>
</dbReference>
<evidence type="ECO:0000256" key="1">
    <source>
        <dbReference type="ARBA" id="ARBA00004141"/>
    </source>
</evidence>
<name>A0AAE1BQP3_PETCI</name>
<dbReference type="InterPro" id="IPR023415">
    <property type="entry name" value="LDLR_class-A_CS"/>
</dbReference>
<feature type="transmembrane region" description="Helical" evidence="13">
    <location>
        <begin position="235"/>
        <end position="257"/>
    </location>
</feature>
<dbReference type="GO" id="GO:0099095">
    <property type="term" value="F:ligand-gated monoatomic anion channel activity"/>
    <property type="evidence" value="ECO:0007669"/>
    <property type="project" value="UniProtKB-ARBA"/>
</dbReference>
<dbReference type="InterPro" id="IPR038050">
    <property type="entry name" value="Neuro_actylchol_rec"/>
</dbReference>
<evidence type="ECO:0000256" key="12">
    <source>
        <dbReference type="PROSITE-ProRule" id="PRU00124"/>
    </source>
</evidence>
<sequence>MPDLLLTACSARQFTCNDGTCIRKMQRCDLEVNCPDQSDERLCQAVVVPRDYIREVPPARIGNEPARIHMRVTILSMQPIDASNMKMTLDLTIEPELLFQDLTGTEAENRLQWETFVAVMESGPDPDDITRVREDEVYPGETNSLKLTQTYWVRVSCQMDLQDYPFDSQLCTFNMRLQAFTRDLVAIMTPGTNVEYLGTRNLREYELRSVEMVQQDWKKHSGQEIRFRLENLSGFYISSTYVPTFLMVIICYCTLFFEIEDFQDRIMVSLTALLVLATLFTQITETTPTTSYLKLLDAWFVACILVNFSIVILLVIINCHRIREKEAPVQVVMPFNHFTTTTGKKKHPGGFFPTPAPSRCRKINRVSQIVVPVILLILVLAYIGLTHRQNL</sequence>
<dbReference type="InterPro" id="IPR006029">
    <property type="entry name" value="Neurotrans-gated_channel_TM"/>
</dbReference>
<organism evidence="16 17">
    <name type="scientific">Petrolisthes cinctipes</name>
    <name type="common">Flat porcelain crab</name>
    <dbReference type="NCBI Taxonomy" id="88211"/>
    <lineage>
        <taxon>Eukaryota</taxon>
        <taxon>Metazoa</taxon>
        <taxon>Ecdysozoa</taxon>
        <taxon>Arthropoda</taxon>
        <taxon>Crustacea</taxon>
        <taxon>Multicrustacea</taxon>
        <taxon>Malacostraca</taxon>
        <taxon>Eumalacostraca</taxon>
        <taxon>Eucarida</taxon>
        <taxon>Decapoda</taxon>
        <taxon>Pleocyemata</taxon>
        <taxon>Anomura</taxon>
        <taxon>Galatheoidea</taxon>
        <taxon>Porcellanidae</taxon>
        <taxon>Petrolisthes</taxon>
    </lineage>
</organism>
<dbReference type="SMART" id="SM00192">
    <property type="entry name" value="LDLa"/>
    <property type="match status" value="1"/>
</dbReference>
<evidence type="ECO:0000256" key="3">
    <source>
        <dbReference type="ARBA" id="ARBA00022448"/>
    </source>
</evidence>
<feature type="domain" description="Neurotransmitter-gated ion-channel ligand-binding" evidence="14">
    <location>
        <begin position="150"/>
        <end position="192"/>
    </location>
</feature>
<evidence type="ECO:0000256" key="4">
    <source>
        <dbReference type="ARBA" id="ARBA00022475"/>
    </source>
</evidence>
<keyword evidence="6" id="KW-0732">Signal</keyword>
<evidence type="ECO:0000259" key="14">
    <source>
        <dbReference type="Pfam" id="PF02931"/>
    </source>
</evidence>
<dbReference type="InterPro" id="IPR006028">
    <property type="entry name" value="GABAA/Glycine_rcpt"/>
</dbReference>
<feature type="transmembrane region" description="Helical" evidence="13">
    <location>
        <begin position="266"/>
        <end position="284"/>
    </location>
</feature>
<evidence type="ECO:0000256" key="13">
    <source>
        <dbReference type="SAM" id="Phobius"/>
    </source>
</evidence>
<dbReference type="GO" id="GO:0005886">
    <property type="term" value="C:plasma membrane"/>
    <property type="evidence" value="ECO:0007669"/>
    <property type="project" value="UniProtKB-SubCell"/>
</dbReference>
<dbReference type="Pfam" id="PF02931">
    <property type="entry name" value="Neur_chan_LBD"/>
    <property type="match status" value="1"/>
</dbReference>
<evidence type="ECO:0000256" key="8">
    <source>
        <dbReference type="ARBA" id="ARBA00023065"/>
    </source>
</evidence>
<evidence type="ECO:0000259" key="15">
    <source>
        <dbReference type="Pfam" id="PF02932"/>
    </source>
</evidence>
<dbReference type="InterPro" id="IPR018000">
    <property type="entry name" value="Neurotransmitter_ion_chnl_CS"/>
</dbReference>
<dbReference type="GO" id="GO:0004888">
    <property type="term" value="F:transmembrane signaling receptor activity"/>
    <property type="evidence" value="ECO:0007669"/>
    <property type="project" value="InterPro"/>
</dbReference>
<dbReference type="Proteomes" id="UP001286313">
    <property type="component" value="Unassembled WGS sequence"/>
</dbReference>
<dbReference type="Gene3D" id="2.70.170.10">
    <property type="entry name" value="Neurotransmitter-gated ion-channel ligand-binding domain"/>
    <property type="match status" value="1"/>
</dbReference>
<dbReference type="Pfam" id="PF00057">
    <property type="entry name" value="Ldl_recept_a"/>
    <property type="match status" value="1"/>
</dbReference>
<evidence type="ECO:0000256" key="9">
    <source>
        <dbReference type="ARBA" id="ARBA00023136"/>
    </source>
</evidence>
<evidence type="ECO:0000256" key="6">
    <source>
        <dbReference type="ARBA" id="ARBA00022729"/>
    </source>
</evidence>
<dbReference type="Pfam" id="PF02932">
    <property type="entry name" value="Neur_chan_memb"/>
    <property type="match status" value="1"/>
</dbReference>
<comment type="subcellular location">
    <subcellularLocation>
        <location evidence="2">Cell membrane</location>
    </subcellularLocation>
    <subcellularLocation>
        <location evidence="1">Membrane</location>
        <topology evidence="1">Multi-pass membrane protein</topology>
    </subcellularLocation>
</comment>
<evidence type="ECO:0000256" key="11">
    <source>
        <dbReference type="ARBA" id="ARBA00023303"/>
    </source>
</evidence>
<feature type="disulfide bond" evidence="12">
    <location>
        <begin position="28"/>
        <end position="43"/>
    </location>
</feature>
<dbReference type="AlphaFoldDB" id="A0AAE1BQP3"/>
<dbReference type="EMBL" id="JAWQEG010006403">
    <property type="protein sequence ID" value="KAK3854960.1"/>
    <property type="molecule type" value="Genomic_DNA"/>
</dbReference>
<keyword evidence="4" id="KW-1003">Cell membrane</keyword>
<comment type="caution">
    <text evidence="16">The sequence shown here is derived from an EMBL/GenBank/DDBJ whole genome shotgun (WGS) entry which is preliminary data.</text>
</comment>
<dbReference type="Gene3D" id="1.20.58.390">
    <property type="entry name" value="Neurotransmitter-gated ion-channel transmembrane domain"/>
    <property type="match status" value="1"/>
</dbReference>
<dbReference type="InterPro" id="IPR036719">
    <property type="entry name" value="Neuro-gated_channel_TM_sf"/>
</dbReference>
<keyword evidence="17" id="KW-1185">Reference proteome</keyword>
<accession>A0AAE1BQP3</accession>
<dbReference type="PROSITE" id="PS01209">
    <property type="entry name" value="LDLRA_1"/>
    <property type="match status" value="1"/>
</dbReference>
<feature type="transmembrane region" description="Helical" evidence="13">
    <location>
        <begin position="366"/>
        <end position="385"/>
    </location>
</feature>
<dbReference type="InterPro" id="IPR036734">
    <property type="entry name" value="Neur_chan_lig-bd_sf"/>
</dbReference>
<proteinExistence type="predicted"/>
<feature type="transmembrane region" description="Helical" evidence="13">
    <location>
        <begin position="296"/>
        <end position="317"/>
    </location>
</feature>
<keyword evidence="10 12" id="KW-1015">Disulfide bond</keyword>
<dbReference type="SUPFAM" id="SSF63712">
    <property type="entry name" value="Nicotinic receptor ligand binding domain-like"/>
    <property type="match status" value="1"/>
</dbReference>
<reference evidence="16" key="1">
    <citation type="submission" date="2023-10" db="EMBL/GenBank/DDBJ databases">
        <title>Genome assemblies of two species of porcelain crab, Petrolisthes cinctipes and Petrolisthes manimaculis (Anomura: Porcellanidae).</title>
        <authorList>
            <person name="Angst P."/>
        </authorList>
    </citation>
    <scope>NUCLEOTIDE SEQUENCE</scope>
    <source>
        <strain evidence="16">PB745_01</strain>
        <tissue evidence="16">Gill</tissue>
    </source>
</reference>
<dbReference type="GO" id="GO:0005254">
    <property type="term" value="F:chloride channel activity"/>
    <property type="evidence" value="ECO:0007669"/>
    <property type="project" value="UniProtKB-ARBA"/>
</dbReference>
<feature type="disulfide bond" evidence="12">
    <location>
        <begin position="16"/>
        <end position="34"/>
    </location>
</feature>
<dbReference type="GO" id="GO:0005230">
    <property type="term" value="F:extracellular ligand-gated monoatomic ion channel activity"/>
    <property type="evidence" value="ECO:0007669"/>
    <property type="project" value="InterPro"/>
</dbReference>
<dbReference type="PRINTS" id="PR00253">
    <property type="entry name" value="GABAARECEPTR"/>
</dbReference>
<keyword evidence="3" id="KW-0813">Transport</keyword>
<protein>
    <submittedName>
        <fullName evidence="16">Uncharacterized protein</fullName>
    </submittedName>
</protein>
<keyword evidence="9 13" id="KW-0472">Membrane</keyword>
<dbReference type="PROSITE" id="PS50068">
    <property type="entry name" value="LDLRA_2"/>
    <property type="match status" value="1"/>
</dbReference>
<dbReference type="PROSITE" id="PS00236">
    <property type="entry name" value="NEUROTR_ION_CHANNEL"/>
    <property type="match status" value="1"/>
</dbReference>
<dbReference type="InterPro" id="IPR036055">
    <property type="entry name" value="LDL_receptor-like_sf"/>
</dbReference>
<gene>
    <name evidence="16" type="ORF">Pcinc_038605</name>
</gene>
<dbReference type="InterPro" id="IPR002172">
    <property type="entry name" value="LDrepeatLR_classA_rpt"/>
</dbReference>
<evidence type="ECO:0000256" key="5">
    <source>
        <dbReference type="ARBA" id="ARBA00022692"/>
    </source>
</evidence>
<keyword evidence="11" id="KW-0407">Ion channel</keyword>
<dbReference type="PANTHER" id="PTHR18945">
    <property type="entry name" value="NEUROTRANSMITTER GATED ION CHANNEL"/>
    <property type="match status" value="1"/>
</dbReference>
<keyword evidence="7 13" id="KW-1133">Transmembrane helix</keyword>
<feature type="domain" description="Neurotransmitter-gated ion-channel transmembrane" evidence="15">
    <location>
        <begin position="240"/>
        <end position="326"/>
    </location>
</feature>
<evidence type="ECO:0000256" key="10">
    <source>
        <dbReference type="ARBA" id="ARBA00023157"/>
    </source>
</evidence>
<evidence type="ECO:0000256" key="7">
    <source>
        <dbReference type="ARBA" id="ARBA00022989"/>
    </source>
</evidence>
<evidence type="ECO:0000313" key="16">
    <source>
        <dbReference type="EMBL" id="KAK3854960.1"/>
    </source>
</evidence>
<dbReference type="InterPro" id="IPR006201">
    <property type="entry name" value="Neur_channel"/>
</dbReference>
<dbReference type="CDD" id="cd00112">
    <property type="entry name" value="LDLa"/>
    <property type="match status" value="1"/>
</dbReference>
<keyword evidence="8" id="KW-0406">Ion transport</keyword>
<evidence type="ECO:0000256" key="2">
    <source>
        <dbReference type="ARBA" id="ARBA00004236"/>
    </source>
</evidence>
<evidence type="ECO:0000313" key="17">
    <source>
        <dbReference type="Proteomes" id="UP001286313"/>
    </source>
</evidence>
<keyword evidence="5 13" id="KW-0812">Transmembrane</keyword>
<feature type="disulfide bond" evidence="12">
    <location>
        <begin position="9"/>
        <end position="21"/>
    </location>
</feature>
<dbReference type="SUPFAM" id="SSF90112">
    <property type="entry name" value="Neurotransmitter-gated ion-channel transmembrane pore"/>
    <property type="match status" value="1"/>
</dbReference>
<dbReference type="Gene3D" id="4.10.400.10">
    <property type="entry name" value="Low-density Lipoprotein Receptor"/>
    <property type="match status" value="1"/>
</dbReference>